<dbReference type="InterPro" id="IPR014729">
    <property type="entry name" value="Rossmann-like_a/b/a_fold"/>
</dbReference>
<dbReference type="PANTHER" id="PTHR43284:SF1">
    <property type="entry name" value="ASPARAGINE SYNTHETASE"/>
    <property type="match status" value="1"/>
</dbReference>
<dbReference type="InterPro" id="IPR006426">
    <property type="entry name" value="Asn_synth_AEB"/>
</dbReference>
<organism evidence="9 10">
    <name type="scientific">Belliella calami</name>
    <dbReference type="NCBI Taxonomy" id="2923436"/>
    <lineage>
        <taxon>Bacteria</taxon>
        <taxon>Pseudomonadati</taxon>
        <taxon>Bacteroidota</taxon>
        <taxon>Cytophagia</taxon>
        <taxon>Cytophagales</taxon>
        <taxon>Cyclobacteriaceae</taxon>
        <taxon>Belliella</taxon>
    </lineage>
</organism>
<dbReference type="InterPro" id="IPR001962">
    <property type="entry name" value="Asn_synthase"/>
</dbReference>
<dbReference type="Gene3D" id="3.40.50.620">
    <property type="entry name" value="HUPs"/>
    <property type="match status" value="1"/>
</dbReference>
<comment type="pathway">
    <text evidence="1">Amino-acid biosynthesis; L-asparagine biosynthesis; L-asparagine from L-aspartate (L-Gln route): step 1/1.</text>
</comment>
<dbReference type="InterPro" id="IPR029055">
    <property type="entry name" value="Ntn_hydrolases_N"/>
</dbReference>
<evidence type="ECO:0000256" key="6">
    <source>
        <dbReference type="ARBA" id="ARBA00022962"/>
    </source>
</evidence>
<comment type="catalytic activity">
    <reaction evidence="7">
        <text>L-aspartate + L-glutamine + ATP + H2O = L-asparagine + L-glutamate + AMP + diphosphate + H(+)</text>
        <dbReference type="Rhea" id="RHEA:12228"/>
        <dbReference type="ChEBI" id="CHEBI:15377"/>
        <dbReference type="ChEBI" id="CHEBI:15378"/>
        <dbReference type="ChEBI" id="CHEBI:29985"/>
        <dbReference type="ChEBI" id="CHEBI:29991"/>
        <dbReference type="ChEBI" id="CHEBI:30616"/>
        <dbReference type="ChEBI" id="CHEBI:33019"/>
        <dbReference type="ChEBI" id="CHEBI:58048"/>
        <dbReference type="ChEBI" id="CHEBI:58359"/>
        <dbReference type="ChEBI" id="CHEBI:456215"/>
        <dbReference type="EC" id="6.3.5.4"/>
    </reaction>
</comment>
<dbReference type="RefSeq" id="WP_241275140.1">
    <property type="nucleotide sequence ID" value="NZ_JAKZGS010000008.1"/>
</dbReference>
<dbReference type="CDD" id="cd01991">
    <property type="entry name" value="Asn_synthase_B_C"/>
    <property type="match status" value="1"/>
</dbReference>
<dbReference type="Pfam" id="PF00733">
    <property type="entry name" value="Asn_synthase"/>
    <property type="match status" value="1"/>
</dbReference>
<dbReference type="EC" id="6.3.5.4" evidence="3"/>
<evidence type="ECO:0000313" key="10">
    <source>
        <dbReference type="Proteomes" id="UP001165488"/>
    </source>
</evidence>
<protein>
    <recommendedName>
        <fullName evidence="3">asparagine synthase (glutamine-hydrolyzing)</fullName>
        <ecNumber evidence="3">6.3.5.4</ecNumber>
    </recommendedName>
</protein>
<evidence type="ECO:0000256" key="7">
    <source>
        <dbReference type="ARBA" id="ARBA00048741"/>
    </source>
</evidence>
<keyword evidence="5" id="KW-0067">ATP-binding</keyword>
<proteinExistence type="inferred from homology"/>
<evidence type="ECO:0000256" key="4">
    <source>
        <dbReference type="ARBA" id="ARBA00022741"/>
    </source>
</evidence>
<dbReference type="EMBL" id="JAKZGS010000008">
    <property type="protein sequence ID" value="MCH7398629.1"/>
    <property type="molecule type" value="Genomic_DNA"/>
</dbReference>
<dbReference type="PROSITE" id="PS51278">
    <property type="entry name" value="GATASE_TYPE_2"/>
    <property type="match status" value="1"/>
</dbReference>
<keyword evidence="9" id="KW-0436">Ligase</keyword>
<gene>
    <name evidence="9" type="primary">asnB</name>
    <name evidence="9" type="ORF">MM236_11540</name>
</gene>
<name>A0ABS9UQ92_9BACT</name>
<evidence type="ECO:0000313" key="9">
    <source>
        <dbReference type="EMBL" id="MCH7398629.1"/>
    </source>
</evidence>
<keyword evidence="4" id="KW-0547">Nucleotide-binding</keyword>
<dbReference type="NCBIfam" id="TIGR01536">
    <property type="entry name" value="asn_synth_AEB"/>
    <property type="match status" value="1"/>
</dbReference>
<dbReference type="InterPro" id="IPR017932">
    <property type="entry name" value="GATase_2_dom"/>
</dbReference>
<dbReference type="Gene3D" id="3.60.20.10">
    <property type="entry name" value="Glutamine Phosphoribosylpyrophosphate, subunit 1, domain 1"/>
    <property type="match status" value="1"/>
</dbReference>
<evidence type="ECO:0000256" key="5">
    <source>
        <dbReference type="ARBA" id="ARBA00022840"/>
    </source>
</evidence>
<dbReference type="GO" id="GO:0004066">
    <property type="term" value="F:asparagine synthase (glutamine-hydrolyzing) activity"/>
    <property type="evidence" value="ECO:0007669"/>
    <property type="project" value="UniProtKB-EC"/>
</dbReference>
<dbReference type="CDD" id="cd00712">
    <property type="entry name" value="AsnB"/>
    <property type="match status" value="1"/>
</dbReference>
<feature type="domain" description="Glutamine amidotransferase type-2" evidence="8">
    <location>
        <begin position="2"/>
        <end position="219"/>
    </location>
</feature>
<dbReference type="Pfam" id="PF13537">
    <property type="entry name" value="GATase_7"/>
    <property type="match status" value="1"/>
</dbReference>
<dbReference type="PANTHER" id="PTHR43284">
    <property type="entry name" value="ASPARAGINE SYNTHETASE (GLUTAMINE-HYDROLYZING)"/>
    <property type="match status" value="1"/>
</dbReference>
<evidence type="ECO:0000256" key="1">
    <source>
        <dbReference type="ARBA" id="ARBA00005187"/>
    </source>
</evidence>
<sequence>MCGINGYILLENNFSEQKKNGLMLALNKMNDLIIHRGPDSEGVFFKENVGFGFRRLSIIDLSNHADQPMVKNDLGLAIVFNGEIYNYLEVKKDLIDKGHVFNTDSDTEVILNAYKEYGEECVHYFNGMWAFAIYDYQTKKVFCSRDRFGVKPFYYCIKDNVLFFSSELKALHSVCDLKNANLAKVYEYLAYGYRVNDGETFFEGCNELLPGTKLIVKNNKIEINRYWELKENQYQHDPSLTYEQEYRRLFEDAIKIRYRSDVPVAILLSGGLDSTAISKVTDQLIENGGLNQTDIHAYTASFPDFEENETETVRGFIKTCKNIKLHEMEIDQNDLVSSFEKTLSELDHPLGSFASIAHNNIMKLCKERGIKVVLNGQGSDEAYAGYSRYIAGVFLVDVLISKPKTFLSEFRSLNTLNGFSKLFLVSQMFKAIINQSTASFLRAKYQEKSISVLKKNFVEANRKHFKNPYKFSAKEGSFQRYLLHQINNSGINQILHYEDVSAMNQSIEIRSPFMDYRLMEFAFSIPIEYKFSKGVTKKIQRDTIGKDLPKGIVNDRNKIGFKTPFLDYLKSDEKFKSYVSSILNSDSFNSKHIWDAEKIRRQFNNIESNESFPYWRILNLEVWAKSYNISNL</sequence>
<dbReference type="InterPro" id="IPR051786">
    <property type="entry name" value="ASN_synthetase/amidase"/>
</dbReference>
<keyword evidence="10" id="KW-1185">Reference proteome</keyword>
<reference evidence="9" key="1">
    <citation type="submission" date="2022-03" db="EMBL/GenBank/DDBJ databases">
        <title>De novo assembled genomes of Belliella spp. (Cyclobacteriaceae) strains.</title>
        <authorList>
            <person name="Szabo A."/>
            <person name="Korponai K."/>
            <person name="Felfoldi T."/>
        </authorList>
    </citation>
    <scope>NUCLEOTIDE SEQUENCE</scope>
    <source>
        <strain evidence="9">DSM 107340</strain>
    </source>
</reference>
<dbReference type="SUPFAM" id="SSF56235">
    <property type="entry name" value="N-terminal nucleophile aminohydrolases (Ntn hydrolases)"/>
    <property type="match status" value="1"/>
</dbReference>
<comment type="similarity">
    <text evidence="2">Belongs to the asparagine synthetase family.</text>
</comment>
<evidence type="ECO:0000259" key="8">
    <source>
        <dbReference type="PROSITE" id="PS51278"/>
    </source>
</evidence>
<dbReference type="PIRSF" id="PIRSF001589">
    <property type="entry name" value="Asn_synthetase_glu-h"/>
    <property type="match status" value="1"/>
</dbReference>
<keyword evidence="6" id="KW-0315">Glutamine amidotransferase</keyword>
<dbReference type="SUPFAM" id="SSF52402">
    <property type="entry name" value="Adenine nucleotide alpha hydrolases-like"/>
    <property type="match status" value="1"/>
</dbReference>
<comment type="caution">
    <text evidence="9">The sequence shown here is derived from an EMBL/GenBank/DDBJ whole genome shotgun (WGS) entry which is preliminary data.</text>
</comment>
<evidence type="ECO:0000256" key="2">
    <source>
        <dbReference type="ARBA" id="ARBA00005752"/>
    </source>
</evidence>
<evidence type="ECO:0000256" key="3">
    <source>
        <dbReference type="ARBA" id="ARBA00012737"/>
    </source>
</evidence>
<accession>A0ABS9UQ92</accession>
<dbReference type="Proteomes" id="UP001165488">
    <property type="component" value="Unassembled WGS sequence"/>
</dbReference>
<dbReference type="InterPro" id="IPR033738">
    <property type="entry name" value="AsnB_N"/>
</dbReference>